<gene>
    <name evidence="3" type="ORF">BN1047_03252</name>
</gene>
<dbReference type="SUPFAM" id="SSF53474">
    <property type="entry name" value="alpha/beta-Hydrolases"/>
    <property type="match status" value="1"/>
</dbReference>
<dbReference type="PANTHER" id="PTHR22946">
    <property type="entry name" value="DIENELACTONE HYDROLASE DOMAIN-CONTAINING PROTEIN-RELATED"/>
    <property type="match status" value="1"/>
</dbReference>
<dbReference type="Gene3D" id="3.40.50.1820">
    <property type="entry name" value="alpha/beta hydrolase"/>
    <property type="match status" value="1"/>
</dbReference>
<sequence>MVRTGLPQRLFVTACALSGTTNLATRRFGAKPFLPKLFVLRYANMGGLDPAEFEGQIDAVRSFRDDRWSDHWNRIAAEYVAESEALIHDLAQSAGQRPAELTGSAPFSDSDVATLTSLITPAAALFADHGPQPHCTDIARIVGTSPQNGDGERIAKAFRVIDSLTKAITYYQVSAFPGHSPHRMEAYRRSQRLFELLIRALAPAIEVRVERYDIACADEDTVRGWLVVPTGEGPYPAVLTTNGLEGTVAELAFGLLRYRNTGLATFMMEMPGSYDYTDPMGPHSEVIYRRVIDRLSSDPRLDPRRLAMVGVSFGGYWSVRMAATDTRLACAVACGAPTHRSFHGGLGMPGVIINALADTLDARNPVQLLRALRALSIKDLYSHITIPLLVINGDRDTLLSTQDSVDIADAAPHATLLLYPDDDHCAMRHYREWLDHSQHWLRTTLTTDVGPQPGNP</sequence>
<evidence type="ECO:0000313" key="4">
    <source>
        <dbReference type="Proteomes" id="UP000028864"/>
    </source>
</evidence>
<protein>
    <submittedName>
        <fullName evidence="3">Dipeptidyl aminopeptidase/ acylaminoacyl-peptidase-like protein</fullName>
    </submittedName>
</protein>
<dbReference type="Pfam" id="PF06500">
    <property type="entry name" value="FrsA-like"/>
    <property type="match status" value="1"/>
</dbReference>
<evidence type="ECO:0000256" key="1">
    <source>
        <dbReference type="ARBA" id="ARBA00008645"/>
    </source>
</evidence>
<evidence type="ECO:0000256" key="2">
    <source>
        <dbReference type="ARBA" id="ARBA00022801"/>
    </source>
</evidence>
<comment type="similarity">
    <text evidence="1">Belongs to the AB hydrolase superfamily.</text>
</comment>
<keyword evidence="3" id="KW-0031">Aminopeptidase</keyword>
<dbReference type="PANTHER" id="PTHR22946:SF12">
    <property type="entry name" value="CONIDIAL PIGMENT BIOSYNTHESIS PROTEIN AYG1 (AFU_ORTHOLOGUE AFUA_2G17550)"/>
    <property type="match status" value="1"/>
</dbReference>
<dbReference type="RefSeq" id="WP_042509866.1">
    <property type="nucleotide sequence ID" value="NZ_LK021339.1"/>
</dbReference>
<dbReference type="GO" id="GO:0004177">
    <property type="term" value="F:aminopeptidase activity"/>
    <property type="evidence" value="ECO:0007669"/>
    <property type="project" value="UniProtKB-KW"/>
</dbReference>
<dbReference type="EMBL" id="LK021339">
    <property type="protein sequence ID" value="CDQ45357.1"/>
    <property type="molecule type" value="Genomic_DNA"/>
</dbReference>
<reference evidence="3" key="1">
    <citation type="submission" date="2014-05" db="EMBL/GenBank/DDBJ databases">
        <authorList>
            <person name="Urmite Genomes"/>
        </authorList>
    </citation>
    <scope>NUCLEOTIDE SEQUENCE</scope>
    <source>
        <strain evidence="3">DSM 44074</strain>
    </source>
</reference>
<name>A0AAV2WMK1_MYCNE</name>
<keyword evidence="3" id="KW-0645">Protease</keyword>
<keyword evidence="2" id="KW-0378">Hydrolase</keyword>
<reference evidence="3" key="2">
    <citation type="submission" date="2015-09" db="EMBL/GenBank/DDBJ databases">
        <title>Draft genome sequence of Mycobacterium neoaurum DSM 44074.</title>
        <authorList>
            <person name="Croce O."/>
            <person name="Robert C."/>
            <person name="Raoult D."/>
            <person name="Drancourt M."/>
        </authorList>
    </citation>
    <scope>NUCLEOTIDE SEQUENCE</scope>
    <source>
        <strain evidence="3">DSM 44074</strain>
    </source>
</reference>
<dbReference type="InterPro" id="IPR050261">
    <property type="entry name" value="FrsA_esterase"/>
</dbReference>
<dbReference type="Proteomes" id="UP000028864">
    <property type="component" value="Unassembled WGS sequence"/>
</dbReference>
<evidence type="ECO:0000313" key="3">
    <source>
        <dbReference type="EMBL" id="CDQ45357.1"/>
    </source>
</evidence>
<dbReference type="AlphaFoldDB" id="A0AAV2WMK1"/>
<organism evidence="3 4">
    <name type="scientific">Mycolicibacterium neoaurum</name>
    <name type="common">Mycobacterium neoaurum</name>
    <dbReference type="NCBI Taxonomy" id="1795"/>
    <lineage>
        <taxon>Bacteria</taxon>
        <taxon>Bacillati</taxon>
        <taxon>Actinomycetota</taxon>
        <taxon>Actinomycetes</taxon>
        <taxon>Mycobacteriales</taxon>
        <taxon>Mycobacteriaceae</taxon>
        <taxon>Mycolicibacterium</taxon>
    </lineage>
</organism>
<dbReference type="InterPro" id="IPR029058">
    <property type="entry name" value="AB_hydrolase_fold"/>
</dbReference>
<proteinExistence type="inferred from homology"/>
<accession>A0AAV2WMK1</accession>
<dbReference type="InterPro" id="IPR010520">
    <property type="entry name" value="FrsA-like"/>
</dbReference>